<reference evidence="2 3" key="1">
    <citation type="submission" date="2020-07" db="EMBL/GenBank/DDBJ databases">
        <title>Spirosoma foliorum sp. nov., isolated from the leaves on the Nejang mountain Korea, Republic of.</title>
        <authorList>
            <person name="Ho H."/>
            <person name="Lee Y.-J."/>
            <person name="Nurcahyanto D.-A."/>
            <person name="Kim S.-G."/>
        </authorList>
    </citation>
    <scope>NUCLEOTIDE SEQUENCE [LARGE SCALE GENOMIC DNA]</scope>
    <source>
        <strain evidence="2 3">PL0136</strain>
    </source>
</reference>
<evidence type="ECO:0000313" key="3">
    <source>
        <dbReference type="Proteomes" id="UP000515369"/>
    </source>
</evidence>
<keyword evidence="3" id="KW-1185">Reference proteome</keyword>
<name>A0A7G5H6I3_9BACT</name>
<dbReference type="Proteomes" id="UP000515369">
    <property type="component" value="Chromosome"/>
</dbReference>
<dbReference type="AlphaFoldDB" id="A0A7G5H6I3"/>
<gene>
    <name evidence="2" type="ORF">H3H32_18450</name>
</gene>
<organism evidence="2 3">
    <name type="scientific">Spirosoma foliorum</name>
    <dbReference type="NCBI Taxonomy" id="2710596"/>
    <lineage>
        <taxon>Bacteria</taxon>
        <taxon>Pseudomonadati</taxon>
        <taxon>Bacteroidota</taxon>
        <taxon>Cytophagia</taxon>
        <taxon>Cytophagales</taxon>
        <taxon>Cytophagaceae</taxon>
        <taxon>Spirosoma</taxon>
    </lineage>
</organism>
<accession>A0A7G5H6I3</accession>
<feature type="compositionally biased region" description="Basic and acidic residues" evidence="1">
    <location>
        <begin position="141"/>
        <end position="151"/>
    </location>
</feature>
<proteinExistence type="predicted"/>
<feature type="region of interest" description="Disordered" evidence="1">
    <location>
        <begin position="169"/>
        <end position="188"/>
    </location>
</feature>
<sequence length="188" mass="22066">MDFKFDKAYPGEYAYLEDFIARANDQLKKMDKVIFHVSDTMKEVPFSSSRTAEDLERNDRRTRVISYLEDKRAAYRREVLETVSQETTGTDPKVAHWVRQSCSFGLDGFDEQTRRHHSQDIDLPTEKLHKLFSEIPSIRQEEPIEQKRVPSGDEITESLGRADEIARLVEETKKRRQASQHRRGGHRR</sequence>
<dbReference type="EMBL" id="CP059732">
    <property type="protein sequence ID" value="QMW06725.1"/>
    <property type="molecule type" value="Genomic_DNA"/>
</dbReference>
<evidence type="ECO:0000313" key="2">
    <source>
        <dbReference type="EMBL" id="QMW06725.1"/>
    </source>
</evidence>
<evidence type="ECO:0000256" key="1">
    <source>
        <dbReference type="SAM" id="MobiDB-lite"/>
    </source>
</evidence>
<dbReference type="KEGG" id="sfol:H3H32_18450"/>
<dbReference type="RefSeq" id="WP_182464119.1">
    <property type="nucleotide sequence ID" value="NZ_CP059732.1"/>
</dbReference>
<protein>
    <submittedName>
        <fullName evidence="2">Uncharacterized protein</fullName>
    </submittedName>
</protein>
<feature type="region of interest" description="Disordered" evidence="1">
    <location>
        <begin position="141"/>
        <end position="161"/>
    </location>
</feature>
<feature type="compositionally biased region" description="Basic residues" evidence="1">
    <location>
        <begin position="174"/>
        <end position="188"/>
    </location>
</feature>